<evidence type="ECO:0000313" key="3">
    <source>
        <dbReference type="EMBL" id="ROP43918.1"/>
    </source>
</evidence>
<protein>
    <submittedName>
        <fullName evidence="3">Alkylated DNA nucleotide flippase Atl1</fullName>
    </submittedName>
</protein>
<dbReference type="InParanoid" id="A0A3N1HN16"/>
<dbReference type="Gene3D" id="1.10.10.10">
    <property type="entry name" value="Winged helix-like DNA-binding domain superfamily/Winged helix DNA-binding domain"/>
    <property type="match status" value="1"/>
</dbReference>
<reference evidence="3 4" key="1">
    <citation type="journal article" date="2015" name="Stand. Genomic Sci.">
        <title>Genomic Encyclopedia of Bacterial and Archaeal Type Strains, Phase III: the genomes of soil and plant-associated and newly described type strains.</title>
        <authorList>
            <person name="Whitman W.B."/>
            <person name="Woyke T."/>
            <person name="Klenk H.P."/>
            <person name="Zhou Y."/>
            <person name="Lilburn T.G."/>
            <person name="Beck B.J."/>
            <person name="De Vos P."/>
            <person name="Vandamme P."/>
            <person name="Eisen J.A."/>
            <person name="Garrity G."/>
            <person name="Hugenholtz P."/>
            <person name="Kyrpides N.C."/>
        </authorList>
    </citation>
    <scope>NUCLEOTIDE SEQUENCE [LARGE SCALE GENOMIC DNA]</scope>
    <source>
        <strain evidence="3 4">CECT 7306</strain>
    </source>
</reference>
<sequence>MSPRPGGRRASAWEDAVLAVVAQVPPGRVLTYGDVAELLGHGSARGVGQSMAHAGDEVCWWRVVRADGGLHEPLRARAAVEHGREGTPRRPDGRVDLGRARWDAAGLDLPSAPPG</sequence>
<keyword evidence="1" id="KW-0227">DNA damage</keyword>
<dbReference type="AlphaFoldDB" id="A0A3N1HN16"/>
<dbReference type="CDD" id="cd06445">
    <property type="entry name" value="ATase"/>
    <property type="match status" value="1"/>
</dbReference>
<dbReference type="Proteomes" id="UP000276232">
    <property type="component" value="Unassembled WGS sequence"/>
</dbReference>
<dbReference type="InterPro" id="IPR036388">
    <property type="entry name" value="WH-like_DNA-bd_sf"/>
</dbReference>
<dbReference type="InterPro" id="IPR036217">
    <property type="entry name" value="MethylDNA_cys_MeTrfase_DNAb"/>
</dbReference>
<dbReference type="Pfam" id="PF01035">
    <property type="entry name" value="DNA_binding_1"/>
    <property type="match status" value="1"/>
</dbReference>
<keyword evidence="4" id="KW-1185">Reference proteome</keyword>
<accession>A0A3N1HN16</accession>
<feature type="domain" description="Methylated-DNA-[protein]-cysteine S-methyltransferase DNA binding" evidence="2">
    <location>
        <begin position="14"/>
        <end position="73"/>
    </location>
</feature>
<evidence type="ECO:0000256" key="1">
    <source>
        <dbReference type="ARBA" id="ARBA00022763"/>
    </source>
</evidence>
<organism evidence="3 4">
    <name type="scientific">Pseudokineococcus lusitanus</name>
    <dbReference type="NCBI Taxonomy" id="763993"/>
    <lineage>
        <taxon>Bacteria</taxon>
        <taxon>Bacillati</taxon>
        <taxon>Actinomycetota</taxon>
        <taxon>Actinomycetes</taxon>
        <taxon>Kineosporiales</taxon>
        <taxon>Kineosporiaceae</taxon>
        <taxon>Pseudokineococcus</taxon>
    </lineage>
</organism>
<dbReference type="InterPro" id="IPR014048">
    <property type="entry name" value="MethylDNA_cys_MeTrfase_DNA-bd"/>
</dbReference>
<dbReference type="GO" id="GO:0003824">
    <property type="term" value="F:catalytic activity"/>
    <property type="evidence" value="ECO:0007669"/>
    <property type="project" value="InterPro"/>
</dbReference>
<dbReference type="RefSeq" id="WP_158674232.1">
    <property type="nucleotide sequence ID" value="NZ_RJKN01000003.1"/>
</dbReference>
<dbReference type="FunCoup" id="A0A3N1HN16">
    <property type="interactions" value="4"/>
</dbReference>
<name>A0A3N1HN16_9ACTN</name>
<comment type="caution">
    <text evidence="3">The sequence shown here is derived from an EMBL/GenBank/DDBJ whole genome shotgun (WGS) entry which is preliminary data.</text>
</comment>
<dbReference type="PANTHER" id="PTHR42942:SF1">
    <property type="entry name" value="ALKYLTRANSFERASE-LIKE PROTEIN 1"/>
    <property type="match status" value="1"/>
</dbReference>
<dbReference type="OrthoDB" id="9132167at2"/>
<gene>
    <name evidence="3" type="ORF">EDC03_1515</name>
</gene>
<proteinExistence type="predicted"/>
<dbReference type="PANTHER" id="PTHR42942">
    <property type="entry name" value="6-O-METHYLGUANINE DNA METHYLTRANSFERASE"/>
    <property type="match status" value="1"/>
</dbReference>
<dbReference type="GO" id="GO:0006281">
    <property type="term" value="P:DNA repair"/>
    <property type="evidence" value="ECO:0007669"/>
    <property type="project" value="InterPro"/>
</dbReference>
<dbReference type="InterPro" id="IPR052520">
    <property type="entry name" value="ATL_DNA_repair"/>
</dbReference>
<dbReference type="EMBL" id="RJKN01000003">
    <property type="protein sequence ID" value="ROP43918.1"/>
    <property type="molecule type" value="Genomic_DNA"/>
</dbReference>
<evidence type="ECO:0000313" key="4">
    <source>
        <dbReference type="Proteomes" id="UP000276232"/>
    </source>
</evidence>
<dbReference type="SUPFAM" id="SSF46767">
    <property type="entry name" value="Methylated DNA-protein cysteine methyltransferase, C-terminal domain"/>
    <property type="match status" value="1"/>
</dbReference>
<evidence type="ECO:0000259" key="2">
    <source>
        <dbReference type="Pfam" id="PF01035"/>
    </source>
</evidence>